<evidence type="ECO:0000259" key="1">
    <source>
        <dbReference type="Pfam" id="PF12680"/>
    </source>
</evidence>
<dbReference type="STRING" id="1618484.UR56_C0010G0011"/>
<dbReference type="Proteomes" id="UP000034004">
    <property type="component" value="Unassembled WGS sequence"/>
</dbReference>
<protein>
    <submittedName>
        <fullName evidence="2">Putative cytosolic protein</fullName>
    </submittedName>
</protein>
<dbReference type="InterPro" id="IPR037401">
    <property type="entry name" value="SnoaL-like"/>
</dbReference>
<organism evidence="2 3">
    <name type="scientific">Candidatus Roizmanbacteria bacterium GW2011_GWC2_34_23</name>
    <dbReference type="NCBI Taxonomy" id="1618484"/>
    <lineage>
        <taxon>Bacteria</taxon>
        <taxon>Candidatus Roizmaniibacteriota</taxon>
    </lineage>
</organism>
<gene>
    <name evidence="2" type="ORF">UR56_C0010G0011</name>
</gene>
<name>A0A0G0AWF3_9BACT</name>
<evidence type="ECO:0000313" key="2">
    <source>
        <dbReference type="EMBL" id="KKP61558.1"/>
    </source>
</evidence>
<dbReference type="AlphaFoldDB" id="A0A0G0AWF3"/>
<evidence type="ECO:0000313" key="3">
    <source>
        <dbReference type="Proteomes" id="UP000034004"/>
    </source>
</evidence>
<reference evidence="2 3" key="1">
    <citation type="journal article" date="2015" name="Nature">
        <title>rRNA introns, odd ribosomes, and small enigmatic genomes across a large radiation of phyla.</title>
        <authorList>
            <person name="Brown C.T."/>
            <person name="Hug L.A."/>
            <person name="Thomas B.C."/>
            <person name="Sharon I."/>
            <person name="Castelle C.J."/>
            <person name="Singh A."/>
            <person name="Wilkins M.J."/>
            <person name="Williams K.H."/>
            <person name="Banfield J.F."/>
        </authorList>
    </citation>
    <scope>NUCLEOTIDE SEQUENCE [LARGE SCALE GENOMIC DNA]</scope>
</reference>
<dbReference type="InterPro" id="IPR032710">
    <property type="entry name" value="NTF2-like_dom_sf"/>
</dbReference>
<comment type="caution">
    <text evidence="2">The sequence shown here is derived from an EMBL/GenBank/DDBJ whole genome shotgun (WGS) entry which is preliminary data.</text>
</comment>
<dbReference type="Gene3D" id="3.10.450.50">
    <property type="match status" value="1"/>
</dbReference>
<feature type="domain" description="SnoaL-like" evidence="1">
    <location>
        <begin position="11"/>
        <end position="111"/>
    </location>
</feature>
<proteinExistence type="predicted"/>
<accession>A0A0G0AWF3</accession>
<dbReference type="SUPFAM" id="SSF54427">
    <property type="entry name" value="NTF2-like"/>
    <property type="match status" value="1"/>
</dbReference>
<sequence length="133" mass="15978">MNSYRTRKIIQTYVDGWKENNINKILKALTNSCVIVESHGPTYHGTDDVKDWVNSWKKDGYKVNRWDIISFLYSKNTTVFEWVFEFSSDKTEKRTIEGITIAKFKDKKIVYLREYRTTKSLYDWKRIKKLDAF</sequence>
<dbReference type="Pfam" id="PF12680">
    <property type="entry name" value="SnoaL_2"/>
    <property type="match status" value="1"/>
</dbReference>
<dbReference type="EMBL" id="LBPR01000010">
    <property type="protein sequence ID" value="KKP61558.1"/>
    <property type="molecule type" value="Genomic_DNA"/>
</dbReference>